<dbReference type="EMBL" id="AP017895">
    <property type="protein sequence ID" value="BAV87289.1"/>
    <property type="molecule type" value="Genomic_DNA"/>
</dbReference>
<keyword evidence="3" id="KW-1185">Reference proteome</keyword>
<dbReference type="Gene3D" id="2.160.20.80">
    <property type="entry name" value="E3 ubiquitin-protein ligase SopA"/>
    <property type="match status" value="1"/>
</dbReference>
<evidence type="ECO:0008006" key="4">
    <source>
        <dbReference type="Google" id="ProtNLM"/>
    </source>
</evidence>
<reference evidence="2 3" key="1">
    <citation type="submission" date="2016-10" db="EMBL/GenBank/DDBJ databases">
        <title>Genome sequence of Rothia aeria strain JCM11412.</title>
        <authorList>
            <person name="Nambu T."/>
        </authorList>
    </citation>
    <scope>NUCLEOTIDE SEQUENCE [LARGE SCALE GENOMIC DNA]</scope>
    <source>
        <strain evidence="2 3">JCM 11412</strain>
    </source>
</reference>
<feature type="transmembrane region" description="Helical" evidence="1">
    <location>
        <begin position="6"/>
        <end position="28"/>
    </location>
</feature>
<dbReference type="KEGG" id="raj:RA11412_0990"/>
<keyword evidence="1" id="KW-0472">Membrane</keyword>
<keyword evidence="1" id="KW-1133">Transmembrane helix</keyword>
<organism evidence="2 3">
    <name type="scientific">Rothia aeria</name>
    <dbReference type="NCBI Taxonomy" id="172042"/>
    <lineage>
        <taxon>Bacteria</taxon>
        <taxon>Bacillati</taxon>
        <taxon>Actinomycetota</taxon>
        <taxon>Actinomycetes</taxon>
        <taxon>Micrococcales</taxon>
        <taxon>Micrococcaceae</taxon>
        <taxon>Rothia</taxon>
    </lineage>
</organism>
<dbReference type="InterPro" id="IPR001646">
    <property type="entry name" value="5peptide_repeat"/>
</dbReference>
<protein>
    <recommendedName>
        <fullName evidence="4">Pentapeptide repeat family protein</fullName>
    </recommendedName>
</protein>
<evidence type="ECO:0000313" key="3">
    <source>
        <dbReference type="Proteomes" id="UP000250241"/>
    </source>
</evidence>
<evidence type="ECO:0000313" key="2">
    <source>
        <dbReference type="EMBL" id="BAV87289.1"/>
    </source>
</evidence>
<dbReference type="SUPFAM" id="SSF141571">
    <property type="entry name" value="Pentapeptide repeat-like"/>
    <property type="match status" value="1"/>
</dbReference>
<feature type="transmembrane region" description="Helical" evidence="1">
    <location>
        <begin position="35"/>
        <end position="57"/>
    </location>
</feature>
<dbReference type="AlphaFoldDB" id="A0A2Z5R312"/>
<dbReference type="Pfam" id="PF13576">
    <property type="entry name" value="Pentapeptide_3"/>
    <property type="match status" value="1"/>
</dbReference>
<dbReference type="Proteomes" id="UP000250241">
    <property type="component" value="Chromosome"/>
</dbReference>
<keyword evidence="1" id="KW-0812">Transmembrane</keyword>
<evidence type="ECO:0000256" key="1">
    <source>
        <dbReference type="SAM" id="Phobius"/>
    </source>
</evidence>
<name>A0A2Z5R312_9MICC</name>
<accession>A0A2Z5R312</accession>
<gene>
    <name evidence="2" type="ORF">RA11412_0990</name>
</gene>
<sequence>MDIQCVPAFILGIITIIAVLCLIFRWFGLKKVRSFYVWIGVLAVLGGAWAFLFPLAINADFGKDGDGAALRQMLIYTTGGVLGVITLGENHRKNSLEKAKNDQDHLRQVHAERRSRYTTAVEQLSSDKASIRLGGVYTLVGLVDEWLSDEKTTPSPEKRRKEGQVIINNLCAYIRSPFLLAERAEQLDRPYAKDLKKDFGSDTEKFDADKRGFSQDKATLEEERQVRQSIIKAIRERLQGFGAPGPWSNFDYDFSNTLFFYSTNFMFSHFDAFSYFHGVTFTQNADFSWAKFTGHADFSWAEFTGSTHFSSAIFTDSASFSGAEFTGSTHFSSAIFADSASFSWAEFTGDAHFSGAEFTSANFSGATFEEKPIFERALGDKTYKARFSCKANPEDYNFEVSPASPYKIETEEQEHNGAKFIIPKGTELLTPTNLPSRATTAATKIFLDAK</sequence>
<proteinExistence type="predicted"/>